<dbReference type="PROSITE" id="PS00012">
    <property type="entry name" value="PHOSPHOPANTETHEINE"/>
    <property type="match status" value="1"/>
</dbReference>
<dbReference type="SUPFAM" id="SSF52777">
    <property type="entry name" value="CoA-dependent acyltransferases"/>
    <property type="match status" value="2"/>
</dbReference>
<dbReference type="AlphaFoldDB" id="A0A1H2DDC3"/>
<dbReference type="NCBIfam" id="TIGR01733">
    <property type="entry name" value="AA-adenyl-dom"/>
    <property type="match status" value="1"/>
</dbReference>
<dbReference type="PROSITE" id="PS00455">
    <property type="entry name" value="AMP_BINDING"/>
    <property type="match status" value="1"/>
</dbReference>
<dbReference type="GO" id="GO:0043041">
    <property type="term" value="P:amino acid activation for nonribosomal peptide biosynthetic process"/>
    <property type="evidence" value="ECO:0007669"/>
    <property type="project" value="TreeGrafter"/>
</dbReference>
<dbReference type="InterPro" id="IPR001242">
    <property type="entry name" value="Condensation_dom"/>
</dbReference>
<reference evidence="5 6" key="1">
    <citation type="submission" date="2016-10" db="EMBL/GenBank/DDBJ databases">
        <authorList>
            <person name="de Groot N.N."/>
        </authorList>
    </citation>
    <scope>NUCLEOTIDE SEQUENCE [LARGE SCALE GENOMIC DNA]</scope>
    <source>
        <strain evidence="5 6">DSM 43941</strain>
    </source>
</reference>
<sequence length="1063" mass="116895">MEDIYPLTPMQQGMLFHTAQTAVGGPYLEQFVFTVESPVDLGHLRRAWDWTLGRHPALRSTFLWQDIDEPHQVVISRPHLDMAEFDHSFLDDSDHERRIKEFLAEDRERGFDVSSAPLMRFTAVRRTGRTVLIWTLHHLIIDGWSFPLVVRDAEMAYRAFASGGEPAAPPAAPFREFIAWLRRRDTTGDAPYWSDYLRDVPGGSDLAVEPGLIFERRGEAADGRAVHDLDRQTSARITQLAAAAGVTVGTVLQAAWALVLARHNDTDSAVYGLTMAGRPSGILGVERIVGPFINTIPRRATLDPARRIHDWLRELQTDRLDAEEFAYTSLIDIAKYAKRPADRKLFESILVIENYPTVERDDSSGDELHFRLRSFIEDTDYPLTMMVLFHHAATLRLQLLYDRQRYSAEVARTVLGRYEAALRSLTSSTTVADLDVVGEAARVTVLDEWNDTGAEAGVTPVHIVFDEQAGRTPEAVAVDDHGRLVTYAELRARSDSLAGELIGTGIGPESIVALLQRRSVDLLVSVLAVLKAGGAYLALDPDHPDPRLTYLLEDSGAKLLLTDATFADRLPSALPRLRVDVAGGTAVTAVRPEQTVSAAGLCYVTYTSGTTGRPKGIAMTHGSLTNLIRWQLRNTCVPVTGRTFAYASLSFDVSFQEIFATWTCGGTLVLVNEEERTDFERLVILARTARVQRWFLPAPALEQVAATAAGLGTALPDLLEIIPGSEPLHVTGELRRLLGAAPGCRLENQYGPSECHVVTSHVMTQKPDEIPEYPHIGQPLANTRAYVLDRELNPVPVGVTGELYLAGAGVARGYLGRPGLTADRFLPCPFGDRPGARMYVTGDRARLRSDGGIEFLGRRDSQVKIRGFRVELGEVEAALREQPEVREAVVLLRTTGDDKVLVGYVVAAEHPIDTDMVLDRLRRTLPAHLVPWTLVVLDEFPLNVNRKVDRSALPMPQVAERVVESPPAESSPAESLMTRVWASVLCMSAVGLDDDFFHLGGHSLSALRLAGQLRVAFSVPVGVGAVFAQRTPRRLLNHIIGESGGSAVVNAAVTAYIEKEDQA</sequence>
<feature type="domain" description="Carrier" evidence="4">
    <location>
        <begin position="968"/>
        <end position="1043"/>
    </location>
</feature>
<dbReference type="RefSeq" id="WP_092555735.1">
    <property type="nucleotide sequence ID" value="NZ_BOMJ01000085.1"/>
</dbReference>
<keyword evidence="2" id="KW-0596">Phosphopantetheine</keyword>
<accession>A0A1H2DDC3</accession>
<dbReference type="Gene3D" id="3.30.559.30">
    <property type="entry name" value="Nonribosomal peptide synthetase, condensation domain"/>
    <property type="match status" value="1"/>
</dbReference>
<evidence type="ECO:0000256" key="2">
    <source>
        <dbReference type="ARBA" id="ARBA00022450"/>
    </source>
</evidence>
<dbReference type="SUPFAM" id="SSF47336">
    <property type="entry name" value="ACP-like"/>
    <property type="match status" value="1"/>
</dbReference>
<dbReference type="InterPro" id="IPR029058">
    <property type="entry name" value="AB_hydrolase_fold"/>
</dbReference>
<dbReference type="InterPro" id="IPR009081">
    <property type="entry name" value="PP-bd_ACP"/>
</dbReference>
<dbReference type="InterPro" id="IPR020806">
    <property type="entry name" value="PKS_PP-bd"/>
</dbReference>
<comment type="cofactor">
    <cofactor evidence="1">
        <name>pantetheine 4'-phosphate</name>
        <dbReference type="ChEBI" id="CHEBI:47942"/>
    </cofactor>
</comment>
<dbReference type="Pfam" id="PF00501">
    <property type="entry name" value="AMP-binding"/>
    <property type="match status" value="1"/>
</dbReference>
<gene>
    <name evidence="5" type="ORF">SAMN04489716_9230</name>
</gene>
<evidence type="ECO:0000313" key="5">
    <source>
        <dbReference type="EMBL" id="SDT80502.1"/>
    </source>
</evidence>
<dbReference type="InterPro" id="IPR025110">
    <property type="entry name" value="AMP-bd_C"/>
</dbReference>
<dbReference type="InterPro" id="IPR036736">
    <property type="entry name" value="ACP-like_sf"/>
</dbReference>
<dbReference type="Gene3D" id="3.30.300.30">
    <property type="match status" value="1"/>
</dbReference>
<dbReference type="Gene3D" id="3.30.559.10">
    <property type="entry name" value="Chloramphenicol acetyltransferase-like domain"/>
    <property type="match status" value="1"/>
</dbReference>
<evidence type="ECO:0000256" key="1">
    <source>
        <dbReference type="ARBA" id="ARBA00001957"/>
    </source>
</evidence>
<dbReference type="FunFam" id="2.30.38.10:FF:000001">
    <property type="entry name" value="Non-ribosomal peptide synthetase PvdI"/>
    <property type="match status" value="1"/>
</dbReference>
<dbReference type="GO" id="GO:0003824">
    <property type="term" value="F:catalytic activity"/>
    <property type="evidence" value="ECO:0007669"/>
    <property type="project" value="InterPro"/>
</dbReference>
<dbReference type="OrthoDB" id="3671989at2"/>
<dbReference type="EMBL" id="LT629758">
    <property type="protein sequence ID" value="SDT80502.1"/>
    <property type="molecule type" value="Genomic_DNA"/>
</dbReference>
<dbReference type="InterPro" id="IPR010071">
    <property type="entry name" value="AA_adenyl_dom"/>
</dbReference>
<protein>
    <submittedName>
        <fullName evidence="5">Amino acid adenylation domain-containing protein</fullName>
    </submittedName>
</protein>
<dbReference type="InterPro" id="IPR020845">
    <property type="entry name" value="AMP-binding_CS"/>
</dbReference>
<dbReference type="InterPro" id="IPR023213">
    <property type="entry name" value="CAT-like_dom_sf"/>
</dbReference>
<dbReference type="Pfam" id="PF00550">
    <property type="entry name" value="PP-binding"/>
    <property type="match status" value="1"/>
</dbReference>
<dbReference type="STRING" id="113562.SAMN04489716_9230"/>
<evidence type="ECO:0000313" key="6">
    <source>
        <dbReference type="Proteomes" id="UP000198688"/>
    </source>
</evidence>
<dbReference type="Gene3D" id="3.40.50.1820">
    <property type="entry name" value="alpha/beta hydrolase"/>
    <property type="match status" value="1"/>
</dbReference>
<dbReference type="Proteomes" id="UP000198688">
    <property type="component" value="Chromosome I"/>
</dbReference>
<keyword evidence="6" id="KW-1185">Reference proteome</keyword>
<dbReference type="GO" id="GO:0031177">
    <property type="term" value="F:phosphopantetheine binding"/>
    <property type="evidence" value="ECO:0007669"/>
    <property type="project" value="InterPro"/>
</dbReference>
<dbReference type="GO" id="GO:0005737">
    <property type="term" value="C:cytoplasm"/>
    <property type="evidence" value="ECO:0007669"/>
    <property type="project" value="TreeGrafter"/>
</dbReference>
<dbReference type="PANTHER" id="PTHR45527">
    <property type="entry name" value="NONRIBOSOMAL PEPTIDE SYNTHETASE"/>
    <property type="match status" value="1"/>
</dbReference>
<evidence type="ECO:0000256" key="3">
    <source>
        <dbReference type="ARBA" id="ARBA00022553"/>
    </source>
</evidence>
<dbReference type="SMART" id="SM00823">
    <property type="entry name" value="PKS_PP"/>
    <property type="match status" value="1"/>
</dbReference>
<dbReference type="GO" id="GO:0008610">
    <property type="term" value="P:lipid biosynthetic process"/>
    <property type="evidence" value="ECO:0007669"/>
    <property type="project" value="UniProtKB-ARBA"/>
</dbReference>
<evidence type="ECO:0000259" key="4">
    <source>
        <dbReference type="PROSITE" id="PS50075"/>
    </source>
</evidence>
<name>A0A1H2DDC3_9ACTN</name>
<proteinExistence type="predicted"/>
<organism evidence="5 6">
    <name type="scientific">Actinoplanes derwentensis</name>
    <dbReference type="NCBI Taxonomy" id="113562"/>
    <lineage>
        <taxon>Bacteria</taxon>
        <taxon>Bacillati</taxon>
        <taxon>Actinomycetota</taxon>
        <taxon>Actinomycetes</taxon>
        <taxon>Micromonosporales</taxon>
        <taxon>Micromonosporaceae</taxon>
        <taxon>Actinoplanes</taxon>
    </lineage>
</organism>
<dbReference type="PANTHER" id="PTHR45527:SF1">
    <property type="entry name" value="FATTY ACID SYNTHASE"/>
    <property type="match status" value="1"/>
</dbReference>
<keyword evidence="3" id="KW-0597">Phosphoprotein</keyword>
<dbReference type="Gene3D" id="2.30.38.10">
    <property type="entry name" value="Luciferase, Domain 3"/>
    <property type="match status" value="1"/>
</dbReference>
<dbReference type="Gene3D" id="3.40.50.980">
    <property type="match status" value="2"/>
</dbReference>
<dbReference type="FunFam" id="3.30.300.30:FF:000010">
    <property type="entry name" value="Enterobactin synthetase component F"/>
    <property type="match status" value="1"/>
</dbReference>
<dbReference type="PROSITE" id="PS50075">
    <property type="entry name" value="CARRIER"/>
    <property type="match status" value="1"/>
</dbReference>
<dbReference type="InterPro" id="IPR045851">
    <property type="entry name" value="AMP-bd_C_sf"/>
</dbReference>
<dbReference type="SUPFAM" id="SSF56801">
    <property type="entry name" value="Acetyl-CoA synthetase-like"/>
    <property type="match status" value="1"/>
</dbReference>
<dbReference type="FunFam" id="3.40.50.980:FF:000001">
    <property type="entry name" value="Non-ribosomal peptide synthetase"/>
    <property type="match status" value="1"/>
</dbReference>
<dbReference type="InterPro" id="IPR000873">
    <property type="entry name" value="AMP-dep_synth/lig_dom"/>
</dbReference>
<dbReference type="InterPro" id="IPR006162">
    <property type="entry name" value="Ppantetheine_attach_site"/>
</dbReference>
<dbReference type="Pfam" id="PF13193">
    <property type="entry name" value="AMP-binding_C"/>
    <property type="match status" value="1"/>
</dbReference>
<dbReference type="GO" id="GO:0044550">
    <property type="term" value="P:secondary metabolite biosynthetic process"/>
    <property type="evidence" value="ECO:0007669"/>
    <property type="project" value="TreeGrafter"/>
</dbReference>
<dbReference type="Pfam" id="PF00668">
    <property type="entry name" value="Condensation"/>
    <property type="match status" value="1"/>
</dbReference>